<accession>A0A200R6X9</accession>
<feature type="region of interest" description="Disordered" evidence="1">
    <location>
        <begin position="143"/>
        <end position="180"/>
    </location>
</feature>
<dbReference type="EMBL" id="MVGT01000436">
    <property type="protein sequence ID" value="OVA18474.1"/>
    <property type="molecule type" value="Genomic_DNA"/>
</dbReference>
<proteinExistence type="predicted"/>
<evidence type="ECO:0000256" key="1">
    <source>
        <dbReference type="SAM" id="MobiDB-lite"/>
    </source>
</evidence>
<gene>
    <name evidence="2" type="ORF">BVC80_1833g155</name>
</gene>
<reference evidence="2 3" key="1">
    <citation type="journal article" date="2017" name="Mol. Plant">
        <title>The Genome of Medicinal Plant Macleaya cordata Provides New Insights into Benzylisoquinoline Alkaloids Metabolism.</title>
        <authorList>
            <person name="Liu X."/>
            <person name="Liu Y."/>
            <person name="Huang P."/>
            <person name="Ma Y."/>
            <person name="Qing Z."/>
            <person name="Tang Q."/>
            <person name="Cao H."/>
            <person name="Cheng P."/>
            <person name="Zheng Y."/>
            <person name="Yuan Z."/>
            <person name="Zhou Y."/>
            <person name="Liu J."/>
            <person name="Tang Z."/>
            <person name="Zhuo Y."/>
            <person name="Zhang Y."/>
            <person name="Yu L."/>
            <person name="Huang J."/>
            <person name="Yang P."/>
            <person name="Peng Q."/>
            <person name="Zhang J."/>
            <person name="Jiang W."/>
            <person name="Zhang Z."/>
            <person name="Lin K."/>
            <person name="Ro D.K."/>
            <person name="Chen X."/>
            <person name="Xiong X."/>
            <person name="Shang Y."/>
            <person name="Huang S."/>
            <person name="Zeng J."/>
        </authorList>
    </citation>
    <scope>NUCLEOTIDE SEQUENCE [LARGE SCALE GENOMIC DNA]</scope>
    <source>
        <strain evidence="3">cv. BLH2017</strain>
        <tissue evidence="2">Root</tissue>
    </source>
</reference>
<keyword evidence="3" id="KW-1185">Reference proteome</keyword>
<protein>
    <submittedName>
        <fullName evidence="2">Uncharacterized protein</fullName>
    </submittedName>
</protein>
<name>A0A200R6X9_MACCD</name>
<dbReference type="AlphaFoldDB" id="A0A200R6X9"/>
<comment type="caution">
    <text evidence="2">The sequence shown here is derived from an EMBL/GenBank/DDBJ whole genome shotgun (WGS) entry which is preliminary data.</text>
</comment>
<dbReference type="InParanoid" id="A0A200R6X9"/>
<organism evidence="2 3">
    <name type="scientific">Macleaya cordata</name>
    <name type="common">Five-seeded plume-poppy</name>
    <name type="synonym">Bocconia cordata</name>
    <dbReference type="NCBI Taxonomy" id="56857"/>
    <lineage>
        <taxon>Eukaryota</taxon>
        <taxon>Viridiplantae</taxon>
        <taxon>Streptophyta</taxon>
        <taxon>Embryophyta</taxon>
        <taxon>Tracheophyta</taxon>
        <taxon>Spermatophyta</taxon>
        <taxon>Magnoliopsida</taxon>
        <taxon>Ranunculales</taxon>
        <taxon>Papaveraceae</taxon>
        <taxon>Papaveroideae</taxon>
        <taxon>Macleaya</taxon>
    </lineage>
</organism>
<evidence type="ECO:0000313" key="2">
    <source>
        <dbReference type="EMBL" id="OVA18474.1"/>
    </source>
</evidence>
<feature type="compositionally biased region" description="Basic residues" evidence="1">
    <location>
        <begin position="160"/>
        <end position="180"/>
    </location>
</feature>
<evidence type="ECO:0000313" key="3">
    <source>
        <dbReference type="Proteomes" id="UP000195402"/>
    </source>
</evidence>
<sequence length="180" mass="21287">MKLGDGVDYVKFCGMVPNRNNIQLVILVYGHSKFVKKRQRQFDRWLQRTSFDTYERDFDSYDAYRCVDGPESDEDDTVPDDAGPCLVGRGNGSTWEAYNWIRKKKLFSKKMVCPVLKLSNQLFLLYLKKKKKKMLKVRSLYPKKKKKKKNNKWSTARLYNLKKKKKKKKKIKKSAAWKSG</sequence>
<dbReference type="Proteomes" id="UP000195402">
    <property type="component" value="Unassembled WGS sequence"/>
</dbReference>